<comment type="similarity">
    <text evidence="13">Belongs to the NiCoT transporter (TC 2.A.52) family.</text>
</comment>
<reference evidence="14 15" key="1">
    <citation type="submission" date="2018-04" db="EMBL/GenBank/DDBJ databases">
        <title>Genomic Encyclopedia of Type Strains, Phase IV (KMG-IV): sequencing the most valuable type-strain genomes for metagenomic binning, comparative biology and taxonomic classification.</title>
        <authorList>
            <person name="Goeker M."/>
        </authorList>
    </citation>
    <scope>NUCLEOTIDE SEQUENCE [LARGE SCALE GENOMIC DNA]</scope>
    <source>
        <strain evidence="14 15">DSM 10065</strain>
    </source>
</reference>
<keyword evidence="5" id="KW-1003">Cell membrane</keyword>
<feature type="transmembrane region" description="Helical" evidence="13">
    <location>
        <begin position="67"/>
        <end position="87"/>
    </location>
</feature>
<evidence type="ECO:0000256" key="12">
    <source>
        <dbReference type="ARBA" id="ARBA00023285"/>
    </source>
</evidence>
<dbReference type="PANTHER" id="PTHR40659:SF1">
    <property type="entry name" value="NICKEL_COBALT EFFLUX SYSTEM RCNA"/>
    <property type="match status" value="1"/>
</dbReference>
<keyword evidence="8 13" id="KW-1133">Transmembrane helix</keyword>
<protein>
    <recommendedName>
        <fullName evidence="13">Nickel/cobalt efflux system</fullName>
    </recommendedName>
</protein>
<comment type="function">
    <text evidence="1">Efflux system for nickel and cobalt.</text>
</comment>
<dbReference type="InterPro" id="IPR051224">
    <property type="entry name" value="NiCoT_RcnA"/>
</dbReference>
<evidence type="ECO:0000256" key="5">
    <source>
        <dbReference type="ARBA" id="ARBA00022475"/>
    </source>
</evidence>
<evidence type="ECO:0000256" key="3">
    <source>
        <dbReference type="ARBA" id="ARBA00022426"/>
    </source>
</evidence>
<feature type="transmembrane region" description="Helical" evidence="13">
    <location>
        <begin position="150"/>
        <end position="167"/>
    </location>
</feature>
<feature type="transmembrane region" description="Helical" evidence="13">
    <location>
        <begin position="294"/>
        <end position="315"/>
    </location>
</feature>
<accession>A0A2U1CMS8</accession>
<feature type="transmembrane region" description="Helical" evidence="13">
    <location>
        <begin position="9"/>
        <end position="29"/>
    </location>
</feature>
<dbReference type="OrthoDB" id="8617493at2"/>
<comment type="caution">
    <text evidence="14">The sequence shown here is derived from an EMBL/GenBank/DDBJ whole genome shotgun (WGS) entry which is preliminary data.</text>
</comment>
<dbReference type="EMBL" id="QEKO01000002">
    <property type="protein sequence ID" value="PVY62257.1"/>
    <property type="molecule type" value="Genomic_DNA"/>
</dbReference>
<feature type="transmembrane region" description="Helical" evidence="13">
    <location>
        <begin position="247"/>
        <end position="274"/>
    </location>
</feature>
<dbReference type="GO" id="GO:0006824">
    <property type="term" value="P:cobalt ion transport"/>
    <property type="evidence" value="ECO:0007669"/>
    <property type="project" value="UniProtKB-KW"/>
</dbReference>
<keyword evidence="6" id="KW-0533">Nickel</keyword>
<organism evidence="14 15">
    <name type="scientific">Pusillimonas noertemannii</name>
    <dbReference type="NCBI Taxonomy" id="305977"/>
    <lineage>
        <taxon>Bacteria</taxon>
        <taxon>Pseudomonadati</taxon>
        <taxon>Pseudomonadota</taxon>
        <taxon>Betaproteobacteria</taxon>
        <taxon>Burkholderiales</taxon>
        <taxon>Alcaligenaceae</taxon>
        <taxon>Pusillimonas</taxon>
    </lineage>
</organism>
<keyword evidence="7 13" id="KW-0812">Transmembrane</keyword>
<gene>
    <name evidence="14" type="ORF">C7440_1750</name>
</gene>
<evidence type="ECO:0000256" key="8">
    <source>
        <dbReference type="ARBA" id="ARBA00022989"/>
    </source>
</evidence>
<comment type="subcellular location">
    <subcellularLocation>
        <location evidence="2 13">Cell membrane</location>
        <topology evidence="2 13">Multi-pass membrane protein</topology>
    </subcellularLocation>
</comment>
<dbReference type="InterPro" id="IPR011541">
    <property type="entry name" value="Ni/Co_transpt_high_affinity"/>
</dbReference>
<evidence type="ECO:0000256" key="9">
    <source>
        <dbReference type="ARBA" id="ARBA00023065"/>
    </source>
</evidence>
<evidence type="ECO:0000256" key="6">
    <source>
        <dbReference type="ARBA" id="ARBA00022596"/>
    </source>
</evidence>
<name>A0A2U1CMS8_9BURK</name>
<keyword evidence="11 13" id="KW-0472">Membrane</keyword>
<dbReference type="Pfam" id="PF03824">
    <property type="entry name" value="NicO"/>
    <property type="match status" value="2"/>
</dbReference>
<evidence type="ECO:0000256" key="7">
    <source>
        <dbReference type="ARBA" id="ARBA00022692"/>
    </source>
</evidence>
<feature type="transmembrane region" description="Helical" evidence="13">
    <location>
        <begin position="218"/>
        <end position="241"/>
    </location>
</feature>
<keyword evidence="10" id="KW-0921">Nickel transport</keyword>
<dbReference type="GO" id="GO:0010045">
    <property type="term" value="P:response to nickel cation"/>
    <property type="evidence" value="ECO:0007669"/>
    <property type="project" value="TreeGrafter"/>
</dbReference>
<dbReference type="GO" id="GO:0032025">
    <property type="term" value="P:response to cobalt ion"/>
    <property type="evidence" value="ECO:0007669"/>
    <property type="project" value="TreeGrafter"/>
</dbReference>
<keyword evidence="12" id="KW-0170">Cobalt</keyword>
<dbReference type="GO" id="GO:0015099">
    <property type="term" value="F:nickel cation transmembrane transporter activity"/>
    <property type="evidence" value="ECO:0007669"/>
    <property type="project" value="UniProtKB-UniRule"/>
</dbReference>
<evidence type="ECO:0000256" key="4">
    <source>
        <dbReference type="ARBA" id="ARBA00022448"/>
    </source>
</evidence>
<sequence length="327" mass="35242">MRLIRGPSVRLLTICMLAGALLFFMWGWLNHYAAWSRLLAWIMTTQAGLHQQLASTMRLVAEQGWMATWPLIGISLLYGIFHAAGPGHGKAVITTYLGTSRTRLRRGLFLSLLSALVQGLTAVLLVEVAANVLGYSLRRTQGAAGQLENISFALVALLGAVLALRGARGLYRRWRKPKHGTGSLFSSGGKLQPYCADCGGPHQLSRDHLNQPLTWRTALPIILAIGMRPCTGAILVLLVAYSLGLRWVGIAAVLAMSLGTAATVSLLATFAVSFRHIALRFFQRRHAASHRTDIVFDVMGLIGGLVIGLMGAGLLQQGLTAAPHPIL</sequence>
<dbReference type="AlphaFoldDB" id="A0A2U1CMS8"/>
<keyword evidence="3" id="KW-0171">Cobalt transport</keyword>
<feature type="transmembrane region" description="Helical" evidence="13">
    <location>
        <begin position="108"/>
        <end position="130"/>
    </location>
</feature>
<evidence type="ECO:0000313" key="14">
    <source>
        <dbReference type="EMBL" id="PVY62257.1"/>
    </source>
</evidence>
<evidence type="ECO:0000256" key="10">
    <source>
        <dbReference type="ARBA" id="ARBA00023112"/>
    </source>
</evidence>
<proteinExistence type="inferred from homology"/>
<dbReference type="GO" id="GO:0046583">
    <property type="term" value="F:monoatomic cation efflux transmembrane transporter activity"/>
    <property type="evidence" value="ECO:0007669"/>
    <property type="project" value="TreeGrafter"/>
</dbReference>
<dbReference type="Proteomes" id="UP000246145">
    <property type="component" value="Unassembled WGS sequence"/>
</dbReference>
<evidence type="ECO:0000256" key="13">
    <source>
        <dbReference type="RuleBase" id="RU362101"/>
    </source>
</evidence>
<keyword evidence="15" id="KW-1185">Reference proteome</keyword>
<evidence type="ECO:0000256" key="2">
    <source>
        <dbReference type="ARBA" id="ARBA00004651"/>
    </source>
</evidence>
<dbReference type="PANTHER" id="PTHR40659">
    <property type="entry name" value="NICKEL/COBALT EFFLUX SYSTEM RCNA"/>
    <property type="match status" value="1"/>
</dbReference>
<dbReference type="GO" id="GO:0005886">
    <property type="term" value="C:plasma membrane"/>
    <property type="evidence" value="ECO:0007669"/>
    <property type="project" value="UniProtKB-SubCell"/>
</dbReference>
<evidence type="ECO:0000256" key="1">
    <source>
        <dbReference type="ARBA" id="ARBA00002510"/>
    </source>
</evidence>
<evidence type="ECO:0000256" key="11">
    <source>
        <dbReference type="ARBA" id="ARBA00023136"/>
    </source>
</evidence>
<keyword evidence="4 13" id="KW-0813">Transport</keyword>
<keyword evidence="9" id="KW-0406">Ion transport</keyword>
<evidence type="ECO:0000313" key="15">
    <source>
        <dbReference type="Proteomes" id="UP000246145"/>
    </source>
</evidence>